<keyword evidence="8 12" id="KW-0238">DNA-binding</keyword>
<sequence length="450" mass="49239">MSVAEQPPEEGGYERTPPHDIQAEQSVLGGMLLSKDAITQVVEIIRSADFYRPAHQIIYESVVDLFSRGEPVDAISVNAELTKRGEATRVGGAPYLHTLTEAIPTAANAGYYAKIVSDRAVLRRLVEVGTRIAQIGYAGDGEVDDLVDHAQAEIYKVAEKRTGEDYVVLGDIMPGALDEIEAIGANDGSMTGVPTGFADFDALTNGLHPGQMVIIAARPAVGKSTLALDFARAASIKNDMASVFFSLEMGRNEIVMRLLSAEARVPLHTMRSGLMTDDDWARLARRMGEVAGAPLFIDDSPNMSMMEIRAKCRRLKQQHDLKLVIVDYLQLMSSPGRVESRQQEVSEMSRSLKLLAKELEVPVVALSQLNRGPEQRTDKRPQVSDLRESGSIEQDADMVILLYREDVHDKESPRAGEADIIVAKHRNGPTADVTVAFQGHYSRFVDMAPG</sequence>
<evidence type="ECO:0000256" key="4">
    <source>
        <dbReference type="ARBA" id="ARBA00022741"/>
    </source>
</evidence>
<dbReference type="NCBIfam" id="NF004384">
    <property type="entry name" value="PRK05748.1"/>
    <property type="match status" value="1"/>
</dbReference>
<name>A0A840WQN4_9ACTN</name>
<evidence type="ECO:0000313" key="15">
    <source>
        <dbReference type="EMBL" id="MBB5494006.1"/>
    </source>
</evidence>
<gene>
    <name evidence="15" type="ORF">HNR07_005143</name>
</gene>
<dbReference type="GO" id="GO:1990077">
    <property type="term" value="C:primosome complex"/>
    <property type="evidence" value="ECO:0007669"/>
    <property type="project" value="UniProtKB-UniRule"/>
</dbReference>
<feature type="region of interest" description="Disordered" evidence="13">
    <location>
        <begin position="370"/>
        <end position="389"/>
    </location>
</feature>
<dbReference type="GO" id="GO:0006269">
    <property type="term" value="P:DNA replication, synthesis of primer"/>
    <property type="evidence" value="ECO:0007669"/>
    <property type="project" value="UniProtKB-UniRule"/>
</dbReference>
<evidence type="ECO:0000256" key="7">
    <source>
        <dbReference type="ARBA" id="ARBA00022840"/>
    </source>
</evidence>
<keyword evidence="4 12" id="KW-0547">Nucleotide-binding</keyword>
<keyword evidence="7 12" id="KW-0067">ATP-binding</keyword>
<evidence type="ECO:0000256" key="1">
    <source>
        <dbReference type="ARBA" id="ARBA00008428"/>
    </source>
</evidence>
<evidence type="ECO:0000256" key="2">
    <source>
        <dbReference type="ARBA" id="ARBA00022515"/>
    </source>
</evidence>
<proteinExistence type="inferred from homology"/>
<evidence type="ECO:0000256" key="3">
    <source>
        <dbReference type="ARBA" id="ARBA00022705"/>
    </source>
</evidence>
<evidence type="ECO:0000313" key="16">
    <source>
        <dbReference type="Proteomes" id="UP000579647"/>
    </source>
</evidence>
<evidence type="ECO:0000256" key="12">
    <source>
        <dbReference type="RuleBase" id="RU362085"/>
    </source>
</evidence>
<dbReference type="Proteomes" id="UP000579647">
    <property type="component" value="Unassembled WGS sequence"/>
</dbReference>
<dbReference type="SMART" id="SM00382">
    <property type="entry name" value="AAA"/>
    <property type="match status" value="1"/>
</dbReference>
<dbReference type="InterPro" id="IPR007693">
    <property type="entry name" value="DNA_helicase_DnaB-like_N"/>
</dbReference>
<evidence type="ECO:0000256" key="5">
    <source>
        <dbReference type="ARBA" id="ARBA00022801"/>
    </source>
</evidence>
<dbReference type="InterPro" id="IPR007692">
    <property type="entry name" value="DNA_helicase_DnaB"/>
</dbReference>
<dbReference type="InterPro" id="IPR027417">
    <property type="entry name" value="P-loop_NTPase"/>
</dbReference>
<dbReference type="Pfam" id="PF03796">
    <property type="entry name" value="DnaB_C"/>
    <property type="match status" value="1"/>
</dbReference>
<evidence type="ECO:0000256" key="9">
    <source>
        <dbReference type="ARBA" id="ARBA00023235"/>
    </source>
</evidence>
<dbReference type="EMBL" id="JACHDO010000001">
    <property type="protein sequence ID" value="MBB5494006.1"/>
    <property type="molecule type" value="Genomic_DNA"/>
</dbReference>
<dbReference type="SUPFAM" id="SSF52540">
    <property type="entry name" value="P-loop containing nucleoside triphosphate hydrolases"/>
    <property type="match status" value="1"/>
</dbReference>
<dbReference type="GO" id="GO:0005524">
    <property type="term" value="F:ATP binding"/>
    <property type="evidence" value="ECO:0007669"/>
    <property type="project" value="UniProtKB-UniRule"/>
</dbReference>
<dbReference type="PANTHER" id="PTHR30153">
    <property type="entry name" value="REPLICATIVE DNA HELICASE DNAB"/>
    <property type="match status" value="1"/>
</dbReference>
<keyword evidence="16" id="KW-1185">Reference proteome</keyword>
<evidence type="ECO:0000256" key="10">
    <source>
        <dbReference type="ARBA" id="ARBA00048954"/>
    </source>
</evidence>
<accession>A0A840WQN4</accession>
<dbReference type="GO" id="GO:0043139">
    <property type="term" value="F:5'-3' DNA helicase activity"/>
    <property type="evidence" value="ECO:0007669"/>
    <property type="project" value="UniProtKB-EC"/>
</dbReference>
<comment type="similarity">
    <text evidence="1 12">Belongs to the helicase family. DnaB subfamily.</text>
</comment>
<dbReference type="InterPro" id="IPR003593">
    <property type="entry name" value="AAA+_ATPase"/>
</dbReference>
<dbReference type="GO" id="GO:0005829">
    <property type="term" value="C:cytosol"/>
    <property type="evidence" value="ECO:0007669"/>
    <property type="project" value="TreeGrafter"/>
</dbReference>
<dbReference type="RefSeq" id="WP_184367078.1">
    <property type="nucleotide sequence ID" value="NZ_BAAAKM010000069.1"/>
</dbReference>
<dbReference type="FunFam" id="3.40.50.300:FF:000351">
    <property type="entry name" value="Replicative DNA helicase"/>
    <property type="match status" value="1"/>
</dbReference>
<dbReference type="Gene3D" id="1.10.860.10">
    <property type="entry name" value="DNAb Helicase, Chain A"/>
    <property type="match status" value="1"/>
</dbReference>
<dbReference type="NCBIfam" id="TIGR00665">
    <property type="entry name" value="DnaB"/>
    <property type="match status" value="1"/>
</dbReference>
<dbReference type="Pfam" id="PF00772">
    <property type="entry name" value="DnaB"/>
    <property type="match status" value="1"/>
</dbReference>
<protein>
    <recommendedName>
        <fullName evidence="11 12">Replicative DNA helicase</fullName>
        <ecNumber evidence="11 12">5.6.2.3</ecNumber>
    </recommendedName>
</protein>
<dbReference type="Gene3D" id="3.40.50.300">
    <property type="entry name" value="P-loop containing nucleotide triphosphate hydrolases"/>
    <property type="match status" value="1"/>
</dbReference>
<comment type="caution">
    <text evidence="15">The sequence shown here is derived from an EMBL/GenBank/DDBJ whole genome shotgun (WGS) entry which is preliminary data.</text>
</comment>
<evidence type="ECO:0000259" key="14">
    <source>
        <dbReference type="PROSITE" id="PS51199"/>
    </source>
</evidence>
<keyword evidence="2 12" id="KW-0639">Primosome</keyword>
<evidence type="ECO:0000256" key="11">
    <source>
        <dbReference type="NCBIfam" id="TIGR00665"/>
    </source>
</evidence>
<dbReference type="GO" id="GO:0016787">
    <property type="term" value="F:hydrolase activity"/>
    <property type="evidence" value="ECO:0007669"/>
    <property type="project" value="UniProtKB-KW"/>
</dbReference>
<dbReference type="FunFam" id="1.10.860.10:FF:000001">
    <property type="entry name" value="Replicative DNA helicase"/>
    <property type="match status" value="1"/>
</dbReference>
<dbReference type="SUPFAM" id="SSF48024">
    <property type="entry name" value="N-terminal domain of DnaB helicase"/>
    <property type="match status" value="1"/>
</dbReference>
<feature type="compositionally biased region" description="Basic and acidic residues" evidence="13">
    <location>
        <begin position="373"/>
        <end position="389"/>
    </location>
</feature>
<keyword evidence="5 12" id="KW-0378">Hydrolase</keyword>
<keyword evidence="6 12" id="KW-0347">Helicase</keyword>
<keyword evidence="3 12" id="KW-0235">DNA replication</keyword>
<comment type="catalytic activity">
    <reaction evidence="10 12">
        <text>ATP + H2O = ADP + phosphate + H(+)</text>
        <dbReference type="Rhea" id="RHEA:13065"/>
        <dbReference type="ChEBI" id="CHEBI:15377"/>
        <dbReference type="ChEBI" id="CHEBI:15378"/>
        <dbReference type="ChEBI" id="CHEBI:30616"/>
        <dbReference type="ChEBI" id="CHEBI:43474"/>
        <dbReference type="ChEBI" id="CHEBI:456216"/>
        <dbReference type="EC" id="5.6.2.3"/>
    </reaction>
</comment>
<feature type="domain" description="SF4 helicase" evidence="14">
    <location>
        <begin position="186"/>
        <end position="450"/>
    </location>
</feature>
<keyword evidence="9" id="KW-0413">Isomerase</keyword>
<dbReference type="PANTHER" id="PTHR30153:SF2">
    <property type="entry name" value="REPLICATIVE DNA HELICASE"/>
    <property type="match status" value="1"/>
</dbReference>
<comment type="function">
    <text evidence="12">The main replicative DNA helicase, it participates in initiation and elongation during chromosome replication. Travels ahead of the DNA replisome, separating dsDNA into templates for DNA synthesis. A processive ATP-dependent 5'-3' DNA helicase it has DNA-dependent ATPase activity.</text>
</comment>
<evidence type="ECO:0000256" key="8">
    <source>
        <dbReference type="ARBA" id="ARBA00023125"/>
    </source>
</evidence>
<organism evidence="15 16">
    <name type="scientific">Nocardiopsis metallicus</name>
    <dbReference type="NCBI Taxonomy" id="179819"/>
    <lineage>
        <taxon>Bacteria</taxon>
        <taxon>Bacillati</taxon>
        <taxon>Actinomycetota</taxon>
        <taxon>Actinomycetes</taxon>
        <taxon>Streptosporangiales</taxon>
        <taxon>Nocardiopsidaceae</taxon>
        <taxon>Nocardiopsis</taxon>
    </lineage>
</organism>
<dbReference type="CDD" id="cd00984">
    <property type="entry name" value="DnaB_C"/>
    <property type="match status" value="1"/>
</dbReference>
<reference evidence="15 16" key="1">
    <citation type="submission" date="2020-08" db="EMBL/GenBank/DDBJ databases">
        <title>Sequencing the genomes of 1000 actinobacteria strains.</title>
        <authorList>
            <person name="Klenk H.-P."/>
        </authorList>
    </citation>
    <scope>NUCLEOTIDE SEQUENCE [LARGE SCALE GENOMIC DNA]</scope>
    <source>
        <strain evidence="15 16">DSM 44598</strain>
    </source>
</reference>
<evidence type="ECO:0000256" key="13">
    <source>
        <dbReference type="SAM" id="MobiDB-lite"/>
    </source>
</evidence>
<dbReference type="EC" id="5.6.2.3" evidence="11 12"/>
<dbReference type="InterPro" id="IPR016136">
    <property type="entry name" value="DNA_helicase_N/primase_C"/>
</dbReference>
<dbReference type="InterPro" id="IPR036185">
    <property type="entry name" value="DNA_heli_DnaB-like_N_sf"/>
</dbReference>
<dbReference type="InterPro" id="IPR007694">
    <property type="entry name" value="DNA_helicase_DnaB-like_C"/>
</dbReference>
<dbReference type="AlphaFoldDB" id="A0A840WQN4"/>
<evidence type="ECO:0000256" key="6">
    <source>
        <dbReference type="ARBA" id="ARBA00022806"/>
    </source>
</evidence>
<dbReference type="PROSITE" id="PS51199">
    <property type="entry name" value="SF4_HELICASE"/>
    <property type="match status" value="1"/>
</dbReference>
<dbReference type="GO" id="GO:0003677">
    <property type="term" value="F:DNA binding"/>
    <property type="evidence" value="ECO:0007669"/>
    <property type="project" value="UniProtKB-UniRule"/>
</dbReference>